<evidence type="ECO:0000313" key="2">
    <source>
        <dbReference type="EMBL" id="MDW0116453.1"/>
    </source>
</evidence>
<dbReference type="RefSeq" id="WP_283733113.1">
    <property type="nucleotide sequence ID" value="NZ_CP125968.1"/>
</dbReference>
<dbReference type="EMBL" id="JAUBDJ010000002">
    <property type="protein sequence ID" value="MDW0116453.1"/>
    <property type="molecule type" value="Genomic_DNA"/>
</dbReference>
<name>A0AAW9A746_9BACL</name>
<accession>A0AAW9A746</accession>
<evidence type="ECO:0008006" key="4">
    <source>
        <dbReference type="Google" id="ProtNLM"/>
    </source>
</evidence>
<keyword evidence="1" id="KW-1133">Transmembrane helix</keyword>
<evidence type="ECO:0000313" key="3">
    <source>
        <dbReference type="Proteomes" id="UP001271648"/>
    </source>
</evidence>
<sequence length="218" mass="25131">MFSKYMNFILVIVAGALLTVALFASGLQMWLVFTLVMIFTFVLTMGYPFYIIYKSKSLKLIDQYLTNHRNKPIFGYAHALAHGTDEEIITQLNKILKSYANAEVQEIYKANLLVFQKNWRGLIDFSKTMENVAYRDYYAGIGYTMSNNMGKATEYSQKLRTPWLVHSMKAVIAMKQKKQDQFLTETRLATKSALGMQRYVIHHLLNRMAEGVFSTKEG</sequence>
<gene>
    <name evidence="2" type="ORF">QTL97_05870</name>
</gene>
<dbReference type="Proteomes" id="UP001271648">
    <property type="component" value="Unassembled WGS sequence"/>
</dbReference>
<evidence type="ECO:0000256" key="1">
    <source>
        <dbReference type="SAM" id="Phobius"/>
    </source>
</evidence>
<keyword evidence="3" id="KW-1185">Reference proteome</keyword>
<organism evidence="2 3">
    <name type="scientific">Sporosarcina thermotolerans</name>
    <dbReference type="NCBI Taxonomy" id="633404"/>
    <lineage>
        <taxon>Bacteria</taxon>
        <taxon>Bacillati</taxon>
        <taxon>Bacillota</taxon>
        <taxon>Bacilli</taxon>
        <taxon>Bacillales</taxon>
        <taxon>Caryophanaceae</taxon>
        <taxon>Sporosarcina</taxon>
    </lineage>
</organism>
<keyword evidence="1" id="KW-0472">Membrane</keyword>
<protein>
    <recommendedName>
        <fullName evidence="4">DUF2892 domain-containing protein</fullName>
    </recommendedName>
</protein>
<feature type="transmembrane region" description="Helical" evidence="1">
    <location>
        <begin position="7"/>
        <end position="24"/>
    </location>
</feature>
<proteinExistence type="predicted"/>
<keyword evidence="1" id="KW-0812">Transmembrane</keyword>
<feature type="transmembrane region" description="Helical" evidence="1">
    <location>
        <begin position="30"/>
        <end position="53"/>
    </location>
</feature>
<dbReference type="AlphaFoldDB" id="A0AAW9A746"/>
<comment type="caution">
    <text evidence="2">The sequence shown here is derived from an EMBL/GenBank/DDBJ whole genome shotgun (WGS) entry which is preliminary data.</text>
</comment>
<reference evidence="2 3" key="1">
    <citation type="submission" date="2023-06" db="EMBL/GenBank/DDBJ databases">
        <title>Sporosarcina sp. nov., isolated from Korean traditional fermented seafood 'Jeotgal'.</title>
        <authorList>
            <person name="Yang A.I."/>
            <person name="Shin N.-R."/>
        </authorList>
    </citation>
    <scope>NUCLEOTIDE SEQUENCE [LARGE SCALE GENOMIC DNA]</scope>
    <source>
        <strain evidence="2 3">KCTC43456</strain>
    </source>
</reference>